<evidence type="ECO:0000256" key="1">
    <source>
        <dbReference type="ARBA" id="ARBA00022676"/>
    </source>
</evidence>
<dbReference type="SUPFAM" id="SSF56399">
    <property type="entry name" value="ADP-ribosylation"/>
    <property type="match status" value="1"/>
</dbReference>
<evidence type="ECO:0000313" key="9">
    <source>
        <dbReference type="Proteomes" id="UP001432027"/>
    </source>
</evidence>
<name>A0AAV5SM00_9BILA</name>
<keyword evidence="1 6" id="KW-0328">Glycosyltransferase</keyword>
<keyword evidence="9" id="KW-1185">Reference proteome</keyword>
<dbReference type="EMBL" id="BTSX01000001">
    <property type="protein sequence ID" value="GMS80631.1"/>
    <property type="molecule type" value="Genomic_DNA"/>
</dbReference>
<dbReference type="GO" id="GO:0003950">
    <property type="term" value="F:NAD+ poly-ADP-ribosyltransferase activity"/>
    <property type="evidence" value="ECO:0007669"/>
    <property type="project" value="UniProtKB-UniRule"/>
</dbReference>
<evidence type="ECO:0000313" key="8">
    <source>
        <dbReference type="EMBL" id="GMS80631.1"/>
    </source>
</evidence>
<gene>
    <name evidence="8" type="ORF">PENTCL1PPCAC_2806</name>
</gene>
<reference evidence="8" key="1">
    <citation type="submission" date="2023-10" db="EMBL/GenBank/DDBJ databases">
        <title>Genome assembly of Pristionchus species.</title>
        <authorList>
            <person name="Yoshida K."/>
            <person name="Sommer R.J."/>
        </authorList>
    </citation>
    <scope>NUCLEOTIDE SEQUENCE</scope>
    <source>
        <strain evidence="8">RS0144</strain>
    </source>
</reference>
<comment type="similarity">
    <text evidence="5">Belongs to the ARTD/PARP family.</text>
</comment>
<dbReference type="PROSITE" id="PS51059">
    <property type="entry name" value="PARP_CATALYTIC"/>
    <property type="match status" value="1"/>
</dbReference>
<dbReference type="GO" id="GO:0016779">
    <property type="term" value="F:nucleotidyltransferase activity"/>
    <property type="evidence" value="ECO:0007669"/>
    <property type="project" value="UniProtKB-KW"/>
</dbReference>
<keyword evidence="4 6" id="KW-0520">NAD</keyword>
<dbReference type="AlphaFoldDB" id="A0AAV5SM00"/>
<evidence type="ECO:0000256" key="4">
    <source>
        <dbReference type="ARBA" id="ARBA00023027"/>
    </source>
</evidence>
<dbReference type="PANTHER" id="PTHR21328">
    <property type="entry name" value="POLY ADP-RIBOSE POLYMERASE FAMILY, MEMBER PARP"/>
    <property type="match status" value="1"/>
</dbReference>
<dbReference type="InterPro" id="IPR012317">
    <property type="entry name" value="Poly(ADP-ribose)pol_cat_dom"/>
</dbReference>
<dbReference type="Gene3D" id="3.90.228.10">
    <property type="match status" value="1"/>
</dbReference>
<evidence type="ECO:0000256" key="3">
    <source>
        <dbReference type="ARBA" id="ARBA00022695"/>
    </source>
</evidence>
<evidence type="ECO:0000259" key="7">
    <source>
        <dbReference type="PROSITE" id="PS51059"/>
    </source>
</evidence>
<keyword evidence="2 6" id="KW-0808">Transferase</keyword>
<dbReference type="Pfam" id="PF00644">
    <property type="entry name" value="PARP"/>
    <property type="match status" value="1"/>
</dbReference>
<dbReference type="InterPro" id="IPR051838">
    <property type="entry name" value="ARTD_PARP"/>
</dbReference>
<dbReference type="Proteomes" id="UP001432027">
    <property type="component" value="Unassembled WGS sequence"/>
</dbReference>
<evidence type="ECO:0000256" key="6">
    <source>
        <dbReference type="RuleBase" id="RU362114"/>
    </source>
</evidence>
<accession>A0AAV5SM00</accession>
<organism evidence="8 9">
    <name type="scientific">Pristionchus entomophagus</name>
    <dbReference type="NCBI Taxonomy" id="358040"/>
    <lineage>
        <taxon>Eukaryota</taxon>
        <taxon>Metazoa</taxon>
        <taxon>Ecdysozoa</taxon>
        <taxon>Nematoda</taxon>
        <taxon>Chromadorea</taxon>
        <taxon>Rhabditida</taxon>
        <taxon>Rhabditina</taxon>
        <taxon>Diplogasteromorpha</taxon>
        <taxon>Diplogasteroidea</taxon>
        <taxon>Neodiplogasteridae</taxon>
        <taxon>Pristionchus</taxon>
    </lineage>
</organism>
<keyword evidence="3" id="KW-0548">Nucleotidyltransferase</keyword>
<protein>
    <recommendedName>
        <fullName evidence="6">Poly [ADP-ribose] polymerase</fullName>
        <shortName evidence="6">PARP</shortName>
        <ecNumber evidence="6">2.4.2.-</ecNumber>
    </recommendedName>
</protein>
<feature type="domain" description="PARP catalytic" evidence="7">
    <location>
        <begin position="1"/>
        <end position="151"/>
    </location>
</feature>
<dbReference type="EC" id="2.4.2.-" evidence="6"/>
<evidence type="ECO:0000256" key="5">
    <source>
        <dbReference type="ARBA" id="ARBA00024347"/>
    </source>
</evidence>
<feature type="non-terminal residue" evidence="8">
    <location>
        <position position="1"/>
    </location>
</feature>
<sequence>ENWHSIIRSGLKNMSGTKYQLVGAAYGAGIYLSNASSMSAGYSTPFDERHISKNCLGKGCCFSMFRIGGTMSLMAVVEVVDTPAAYQYNQNREGRGDQVVVVKEEKWCSIRMLVAYGGHPPNVDLDAITQNAKHDIQYLRSFTRPHQQLGV</sequence>
<evidence type="ECO:0000256" key="2">
    <source>
        <dbReference type="ARBA" id="ARBA00022679"/>
    </source>
</evidence>
<comment type="caution">
    <text evidence="8">The sequence shown here is derived from an EMBL/GenBank/DDBJ whole genome shotgun (WGS) entry which is preliminary data.</text>
</comment>
<proteinExistence type="inferred from homology"/>